<name>S5VMT2_STRC3</name>
<protein>
    <recommendedName>
        <fullName evidence="4">Secreted protein</fullName>
    </recommendedName>
</protein>
<dbReference type="EMBL" id="CP006259">
    <property type="protein sequence ID" value="AGS71842.1"/>
    <property type="molecule type" value="Genomic_DNA"/>
</dbReference>
<organism evidence="2 3">
    <name type="scientific">Streptomyces collinus (strain DSM 40733 / Tue 365)</name>
    <dbReference type="NCBI Taxonomy" id="1214242"/>
    <lineage>
        <taxon>Bacteria</taxon>
        <taxon>Bacillati</taxon>
        <taxon>Actinomycetota</taxon>
        <taxon>Actinomycetes</taxon>
        <taxon>Kitasatosporales</taxon>
        <taxon>Streptomycetaceae</taxon>
        <taxon>Streptomyces</taxon>
    </lineage>
</organism>
<sequence length="119" mass="12646">MGGATLGVALLASAPAQASAHNCTEGGSNCIIVTGSGLKVTSIVGNYSPVPETMSGKIAKLRITLPGKRPKVYWENDSVRQGHSEDHNWDSYAKRYPDGTKICTGWKWTDALACATVHD</sequence>
<dbReference type="AlphaFoldDB" id="S5VMT2"/>
<keyword evidence="3" id="KW-1185">Reference proteome</keyword>
<feature type="chain" id="PRO_5004542042" description="Secreted protein" evidence="1">
    <location>
        <begin position="21"/>
        <end position="119"/>
    </location>
</feature>
<gene>
    <name evidence="2" type="ORF">B446_25155</name>
</gene>
<dbReference type="PATRIC" id="fig|1214242.5.peg.5156"/>
<dbReference type="HOGENOM" id="CLU_2060024_0_0_11"/>
<evidence type="ECO:0000313" key="2">
    <source>
        <dbReference type="EMBL" id="AGS71842.1"/>
    </source>
</evidence>
<keyword evidence="1" id="KW-0732">Signal</keyword>
<reference evidence="2 3" key="2">
    <citation type="journal article" date="2013" name="J. Biotechnol.">
        <title>Complete genome sequence of the kirromycin producer Streptomyces collinus Tu 365 consisting of a linear chromosome and two linear plasmids.</title>
        <authorList>
            <person name="Ruckert C."/>
            <person name="Szczepanowski R."/>
            <person name="Albersmeier A."/>
            <person name="Goesmann A."/>
            <person name="Iftime D."/>
            <person name="Musiol E.M."/>
            <person name="Blin K."/>
            <person name="Wohlleben W."/>
            <person name="Puhler A."/>
            <person name="Kalinowski J."/>
            <person name="Weber T."/>
        </authorList>
    </citation>
    <scope>NUCLEOTIDE SEQUENCE [LARGE SCALE GENOMIC DNA]</scope>
    <source>
        <strain evidence="3">DSM 40733 / Tue 365</strain>
    </source>
</reference>
<feature type="signal peptide" evidence="1">
    <location>
        <begin position="1"/>
        <end position="20"/>
    </location>
</feature>
<accession>S5VMT2</accession>
<evidence type="ECO:0000313" key="3">
    <source>
        <dbReference type="Proteomes" id="UP000015423"/>
    </source>
</evidence>
<dbReference type="Proteomes" id="UP000015423">
    <property type="component" value="Chromosome"/>
</dbReference>
<evidence type="ECO:0000256" key="1">
    <source>
        <dbReference type="SAM" id="SignalP"/>
    </source>
</evidence>
<evidence type="ECO:0008006" key="4">
    <source>
        <dbReference type="Google" id="ProtNLM"/>
    </source>
</evidence>
<proteinExistence type="predicted"/>
<reference evidence="3" key="1">
    <citation type="submission" date="2012-10" db="EMBL/GenBank/DDBJ databases">
        <title>The complete genome sequence of Streptomyces collinus Tu 365.</title>
        <authorList>
            <person name="Ruckert C."/>
            <person name="Szczepanowski R."/>
            <person name="Goesmann A."/>
            <person name="Pross E.K."/>
            <person name="Musiol E.M."/>
            <person name="Blin K."/>
            <person name="Wohlleben W."/>
            <person name="Puhler A."/>
            <person name="Weber T."/>
            <person name="Kalinowski J."/>
        </authorList>
    </citation>
    <scope>NUCLEOTIDE SEQUENCE [LARGE SCALE GENOMIC DNA]</scope>
    <source>
        <strain evidence="3">DSM 40733 / Tue 365</strain>
    </source>
</reference>
<dbReference type="KEGG" id="sci:B446_25155"/>